<keyword evidence="2" id="KW-0238">DNA-binding</keyword>
<reference evidence="6 7" key="1">
    <citation type="submission" date="2021-01" db="EMBL/GenBank/DDBJ databases">
        <title>Whole genome shotgun sequence of Asanoa siamensis NBRC 107932.</title>
        <authorList>
            <person name="Komaki H."/>
            <person name="Tamura T."/>
        </authorList>
    </citation>
    <scope>NUCLEOTIDE SEQUENCE [LARGE SCALE GENOMIC DNA]</scope>
    <source>
        <strain evidence="6 7">NBRC 107932</strain>
    </source>
</reference>
<keyword evidence="3" id="KW-0804">Transcription</keyword>
<evidence type="ECO:0000259" key="4">
    <source>
        <dbReference type="Pfam" id="PF00440"/>
    </source>
</evidence>
<dbReference type="Pfam" id="PF00440">
    <property type="entry name" value="TetR_N"/>
    <property type="match status" value="1"/>
</dbReference>
<gene>
    <name evidence="6" type="ORF">Asi02nite_56090</name>
</gene>
<dbReference type="InterPro" id="IPR036271">
    <property type="entry name" value="Tet_transcr_reg_TetR-rel_C_sf"/>
</dbReference>
<proteinExistence type="predicted"/>
<dbReference type="Gene3D" id="1.10.357.10">
    <property type="entry name" value="Tetracycline Repressor, domain 2"/>
    <property type="match status" value="1"/>
</dbReference>
<dbReference type="SUPFAM" id="SSF48498">
    <property type="entry name" value="Tetracyclin repressor-like, C-terminal domain"/>
    <property type="match status" value="1"/>
</dbReference>
<evidence type="ECO:0000256" key="3">
    <source>
        <dbReference type="ARBA" id="ARBA00023163"/>
    </source>
</evidence>
<dbReference type="Pfam" id="PF02909">
    <property type="entry name" value="TetR_C_1"/>
    <property type="match status" value="1"/>
</dbReference>
<dbReference type="SUPFAM" id="SSF46689">
    <property type="entry name" value="Homeodomain-like"/>
    <property type="match status" value="1"/>
</dbReference>
<organism evidence="6 7">
    <name type="scientific">Asanoa siamensis</name>
    <dbReference type="NCBI Taxonomy" id="926357"/>
    <lineage>
        <taxon>Bacteria</taxon>
        <taxon>Bacillati</taxon>
        <taxon>Actinomycetota</taxon>
        <taxon>Actinomycetes</taxon>
        <taxon>Micromonosporales</taxon>
        <taxon>Micromonosporaceae</taxon>
        <taxon>Asanoa</taxon>
    </lineage>
</organism>
<feature type="domain" description="HTH tetR-type" evidence="4">
    <location>
        <begin position="36"/>
        <end position="80"/>
    </location>
</feature>
<dbReference type="InterPro" id="IPR009057">
    <property type="entry name" value="Homeodomain-like_sf"/>
</dbReference>
<sequence>MPTDIDAHIRRLWRHRGSTLPTPRRGPAQQLDLDEILAVGIALADADGLAAVSTRAIATRLGRTAMALYPYVGTKEHLLALMQDQASALPSWMDPPDSLAEALLAWSARLFDLYVAHPWLAERPWAEASQGPNERDWLERLAAILAAWSVPTDRRTTAITMLYATVRATAATTADYDRMSNAGAAEWLARARAIQAHVPDLRDRYPHSTSLAPPTPNWQENPRAALTSAVHLLTAGLRT</sequence>
<feature type="domain" description="Tetracycline repressor TetR C-terminal" evidence="5">
    <location>
        <begin position="95"/>
        <end position="238"/>
    </location>
</feature>
<evidence type="ECO:0000259" key="5">
    <source>
        <dbReference type="Pfam" id="PF02909"/>
    </source>
</evidence>
<dbReference type="InterPro" id="IPR001647">
    <property type="entry name" value="HTH_TetR"/>
</dbReference>
<evidence type="ECO:0000256" key="1">
    <source>
        <dbReference type="ARBA" id="ARBA00023015"/>
    </source>
</evidence>
<keyword evidence="1" id="KW-0805">Transcription regulation</keyword>
<keyword evidence="7" id="KW-1185">Reference proteome</keyword>
<protein>
    <submittedName>
        <fullName evidence="6">TetR family transcriptional regulator</fullName>
    </submittedName>
</protein>
<comment type="caution">
    <text evidence="6">The sequence shown here is derived from an EMBL/GenBank/DDBJ whole genome shotgun (WGS) entry which is preliminary data.</text>
</comment>
<accession>A0ABQ4CXR5</accession>
<name>A0ABQ4CXR5_9ACTN</name>
<evidence type="ECO:0000256" key="2">
    <source>
        <dbReference type="ARBA" id="ARBA00023125"/>
    </source>
</evidence>
<dbReference type="Proteomes" id="UP000604117">
    <property type="component" value="Unassembled WGS sequence"/>
</dbReference>
<dbReference type="InterPro" id="IPR004111">
    <property type="entry name" value="Repressor_TetR_C"/>
</dbReference>
<evidence type="ECO:0000313" key="6">
    <source>
        <dbReference type="EMBL" id="GIF76091.1"/>
    </source>
</evidence>
<dbReference type="Gene3D" id="1.10.10.60">
    <property type="entry name" value="Homeodomain-like"/>
    <property type="match status" value="1"/>
</dbReference>
<dbReference type="EMBL" id="BONE01000053">
    <property type="protein sequence ID" value="GIF76091.1"/>
    <property type="molecule type" value="Genomic_DNA"/>
</dbReference>
<evidence type="ECO:0000313" key="7">
    <source>
        <dbReference type="Proteomes" id="UP000604117"/>
    </source>
</evidence>
<dbReference type="RefSeq" id="WP_203716918.1">
    <property type="nucleotide sequence ID" value="NZ_BONE01000053.1"/>
</dbReference>